<feature type="domain" description="Nucleoside phosphorylase" evidence="6">
    <location>
        <begin position="3"/>
        <end position="228"/>
    </location>
</feature>
<evidence type="ECO:0000313" key="7">
    <source>
        <dbReference type="EMBL" id="HIZ01044.1"/>
    </source>
</evidence>
<dbReference type="SUPFAM" id="SSF53167">
    <property type="entry name" value="Purine and uridine phosphorylases"/>
    <property type="match status" value="1"/>
</dbReference>
<evidence type="ECO:0000256" key="3">
    <source>
        <dbReference type="ARBA" id="ARBA00022605"/>
    </source>
</evidence>
<dbReference type="GO" id="GO:0009164">
    <property type="term" value="P:nucleoside catabolic process"/>
    <property type="evidence" value="ECO:0007669"/>
    <property type="project" value="InterPro"/>
</dbReference>
<dbReference type="GO" id="GO:0019509">
    <property type="term" value="P:L-methionine salvage from methylthioadenosine"/>
    <property type="evidence" value="ECO:0007669"/>
    <property type="project" value="InterPro"/>
</dbReference>
<dbReference type="EC" id="3.2.2.9" evidence="2"/>
<protein>
    <recommendedName>
        <fullName evidence="2">adenosylhomocysteine nucleosidase</fullName>
        <ecNumber evidence="2">3.2.2.9</ecNumber>
    </recommendedName>
</protein>
<evidence type="ECO:0000313" key="8">
    <source>
        <dbReference type="Proteomes" id="UP000824023"/>
    </source>
</evidence>
<dbReference type="EMBL" id="DXCK01000036">
    <property type="protein sequence ID" value="HIZ01044.1"/>
    <property type="molecule type" value="Genomic_DNA"/>
</dbReference>
<dbReference type="PANTHER" id="PTHR46832">
    <property type="entry name" value="5'-METHYLTHIOADENOSINE/S-ADENOSYLHOMOCYSTEINE NUCLEOSIDASE"/>
    <property type="match status" value="1"/>
</dbReference>
<evidence type="ECO:0000256" key="4">
    <source>
        <dbReference type="ARBA" id="ARBA00022801"/>
    </source>
</evidence>
<dbReference type="InterPro" id="IPR035994">
    <property type="entry name" value="Nucleoside_phosphorylase_sf"/>
</dbReference>
<comment type="caution">
    <text evidence="7">The sequence shown here is derived from an EMBL/GenBank/DDBJ whole genome shotgun (WGS) entry which is preliminary data.</text>
</comment>
<dbReference type="AlphaFoldDB" id="A0A9D2CX10"/>
<dbReference type="Pfam" id="PF01048">
    <property type="entry name" value="PNP_UDP_1"/>
    <property type="match status" value="1"/>
</dbReference>
<proteinExistence type="predicted"/>
<evidence type="ECO:0000259" key="6">
    <source>
        <dbReference type="Pfam" id="PF01048"/>
    </source>
</evidence>
<dbReference type="GO" id="GO:0019284">
    <property type="term" value="P:L-methionine salvage from S-adenosylmethionine"/>
    <property type="evidence" value="ECO:0007669"/>
    <property type="project" value="TreeGrafter"/>
</dbReference>
<dbReference type="GO" id="GO:0008782">
    <property type="term" value="F:adenosylhomocysteine nucleosidase activity"/>
    <property type="evidence" value="ECO:0007669"/>
    <property type="project" value="UniProtKB-EC"/>
</dbReference>
<reference evidence="7" key="2">
    <citation type="submission" date="2021-04" db="EMBL/GenBank/DDBJ databases">
        <authorList>
            <person name="Gilroy R."/>
        </authorList>
    </citation>
    <scope>NUCLEOTIDE SEQUENCE</scope>
    <source>
        <strain evidence="7">ChiHjej12B11-24981</strain>
    </source>
</reference>
<organism evidence="7 8">
    <name type="scientific">Candidatus Bacteroides merdipullorum</name>
    <dbReference type="NCBI Taxonomy" id="2838474"/>
    <lineage>
        <taxon>Bacteria</taxon>
        <taxon>Pseudomonadati</taxon>
        <taxon>Bacteroidota</taxon>
        <taxon>Bacteroidia</taxon>
        <taxon>Bacteroidales</taxon>
        <taxon>Bacteroidaceae</taxon>
        <taxon>Bacteroides</taxon>
    </lineage>
</organism>
<dbReference type="InterPro" id="IPR010049">
    <property type="entry name" value="MTA_SAH_Nsdase"/>
</dbReference>
<keyword evidence="3" id="KW-0028">Amino-acid biosynthesis</keyword>
<evidence type="ECO:0000256" key="2">
    <source>
        <dbReference type="ARBA" id="ARBA00011974"/>
    </source>
</evidence>
<dbReference type="GO" id="GO:0005829">
    <property type="term" value="C:cytosol"/>
    <property type="evidence" value="ECO:0007669"/>
    <property type="project" value="TreeGrafter"/>
</dbReference>
<evidence type="ECO:0000256" key="5">
    <source>
        <dbReference type="ARBA" id="ARBA00023167"/>
    </source>
</evidence>
<dbReference type="CDD" id="cd09008">
    <property type="entry name" value="MTAN"/>
    <property type="match status" value="1"/>
</dbReference>
<reference evidence="7" key="1">
    <citation type="journal article" date="2021" name="PeerJ">
        <title>Extensive microbial diversity within the chicken gut microbiome revealed by metagenomics and culture.</title>
        <authorList>
            <person name="Gilroy R."/>
            <person name="Ravi A."/>
            <person name="Getino M."/>
            <person name="Pursley I."/>
            <person name="Horton D.L."/>
            <person name="Alikhan N.F."/>
            <person name="Baker D."/>
            <person name="Gharbi K."/>
            <person name="Hall N."/>
            <person name="Watson M."/>
            <person name="Adriaenssens E.M."/>
            <person name="Foster-Nyarko E."/>
            <person name="Jarju S."/>
            <person name="Secka A."/>
            <person name="Antonio M."/>
            <person name="Oren A."/>
            <person name="Chaudhuri R.R."/>
            <person name="La Ragione R."/>
            <person name="Hildebrand F."/>
            <person name="Pallen M.J."/>
        </authorList>
    </citation>
    <scope>NUCLEOTIDE SEQUENCE</scope>
    <source>
        <strain evidence="7">ChiHjej12B11-24981</strain>
    </source>
</reference>
<keyword evidence="7" id="KW-0326">Glycosidase</keyword>
<name>A0A9D2CX10_9BACE</name>
<keyword evidence="4 7" id="KW-0378">Hydrolase</keyword>
<dbReference type="NCBIfam" id="NF004079">
    <property type="entry name" value="PRK05584.1"/>
    <property type="match status" value="1"/>
</dbReference>
<dbReference type="GO" id="GO:0008930">
    <property type="term" value="F:methylthioadenosine nucleosidase activity"/>
    <property type="evidence" value="ECO:0007669"/>
    <property type="project" value="InterPro"/>
</dbReference>
<dbReference type="NCBIfam" id="TIGR01704">
    <property type="entry name" value="MTA_SAH-Nsdase"/>
    <property type="match status" value="1"/>
</dbReference>
<evidence type="ECO:0000256" key="1">
    <source>
        <dbReference type="ARBA" id="ARBA00004945"/>
    </source>
</evidence>
<dbReference type="PANTHER" id="PTHR46832:SF1">
    <property type="entry name" value="5'-METHYLTHIOADENOSINE_S-ADENOSYLHOMOCYSTEINE NUCLEOSIDASE"/>
    <property type="match status" value="1"/>
</dbReference>
<dbReference type="Proteomes" id="UP000824023">
    <property type="component" value="Unassembled WGS sequence"/>
</dbReference>
<keyword evidence="5" id="KW-0486">Methionine biosynthesis</keyword>
<comment type="pathway">
    <text evidence="1">Amino-acid biosynthesis; L-methionine biosynthesis via salvage pathway; S-methyl-5-thio-alpha-D-ribose 1-phosphate from S-methyl-5'-thioadenosine (hydrolase route): step 1/2.</text>
</comment>
<dbReference type="Gene3D" id="3.40.50.1580">
    <property type="entry name" value="Nucleoside phosphorylase domain"/>
    <property type="match status" value="1"/>
</dbReference>
<gene>
    <name evidence="7" type="ORF">H9819_02170</name>
</gene>
<dbReference type="InterPro" id="IPR000845">
    <property type="entry name" value="Nucleoside_phosphorylase_d"/>
</dbReference>
<sequence>MIVGVINAMENEHAQLASRLEGATERTHGIYNYVEGQLGANRLVLARCGIGKVNAALGAAELIRRFAPDCVVSTGVAGGIDASLAVTDVVAGAQVGYHDVWCGEGNEYGQVQGLPPRFDAHPVLLDCARRLNDEAALESRVHCGLICTGDQFITSRAELNNIKGRFPEALAVDMESGAIAQTCHLYSVPFISFRIISDTPGADGHWDQYLNFWDTVADRSFRTTCAFLSRLPQTL</sequence>
<accession>A0A9D2CX10</accession>